<keyword evidence="4" id="KW-0479">Metal-binding</keyword>
<dbReference type="PANTHER" id="PTHR34047:SF7">
    <property type="entry name" value="RNA-DIRECTED DNA POLYMERASE"/>
    <property type="match status" value="1"/>
</dbReference>
<keyword evidence="5" id="KW-0460">Magnesium</keyword>
<name>A0A975CDZ9_9BURK</name>
<sequence length="453" mass="50005">MAADRTPRSNAIALAHALLADAEVPGARSLTALHDRVAACLGLTAPLPPGLFQICTELAAWPEPMWRQHGLDSLADVLLQRPEWPAPPHAWQARHWLLRPARMQLAPMALAGVALPELPTHAALAAWLGTTPDDLQWLAHPSQRWRESQPTDRPHRSVAPHYRYQLLTKPGGGLRLLEMPLPRLKTLQRRLLHGLLARVPVHEAARGFVAGRGVRGHANLHAGQPCVLCFDLRDFFGSVGGGRIHALWRSLGYPEGVARTLIQLCTTRTPPAVRERMADAGSLDRPAARRLASAHLPQGAPTSPALANLSAFGLDLRLDGLAWRFGARYSRYADDLVFSGPAALRRDFRVLHAWVEAIALDEGFALNPAKTRCLPAHRQQRVTGVVVNERPNLPRADYDRLRAELHALGHQTRVPAALKPRLQGRIAWARQWLAPERAAKLQRLLERIAFDGA</sequence>
<evidence type="ECO:0000256" key="8">
    <source>
        <dbReference type="ARBA" id="ARBA00034120"/>
    </source>
</evidence>
<keyword evidence="2" id="KW-0808">Transferase</keyword>
<dbReference type="PROSITE" id="PS50878">
    <property type="entry name" value="RT_POL"/>
    <property type="match status" value="1"/>
</dbReference>
<evidence type="ECO:0000256" key="9">
    <source>
        <dbReference type="ARBA" id="ARBA00048173"/>
    </source>
</evidence>
<feature type="domain" description="Reverse transcriptase" evidence="10">
    <location>
        <begin position="148"/>
        <end position="387"/>
    </location>
</feature>
<comment type="similarity">
    <text evidence="8">Belongs to the bacterial reverse transcriptase family.</text>
</comment>
<dbReference type="CDD" id="cd03487">
    <property type="entry name" value="RT_Bac_retron_II"/>
    <property type="match status" value="1"/>
</dbReference>
<dbReference type="GO" id="GO:0046872">
    <property type="term" value="F:metal ion binding"/>
    <property type="evidence" value="ECO:0007669"/>
    <property type="project" value="UniProtKB-KW"/>
</dbReference>
<dbReference type="KEGG" id="otd:J1M35_16445"/>
<dbReference type="Proteomes" id="UP000663903">
    <property type="component" value="Chromosome"/>
</dbReference>
<dbReference type="SUPFAM" id="SSF56672">
    <property type="entry name" value="DNA/RNA polymerases"/>
    <property type="match status" value="1"/>
</dbReference>
<dbReference type="InterPro" id="IPR051083">
    <property type="entry name" value="GrpII_Intron_Splice-Mob/Def"/>
</dbReference>
<dbReference type="PRINTS" id="PR00866">
    <property type="entry name" value="RNADNAPOLMS"/>
</dbReference>
<dbReference type="PANTHER" id="PTHR34047">
    <property type="entry name" value="NUCLEAR INTRON MATURASE 1, MITOCHONDRIAL-RELATED"/>
    <property type="match status" value="1"/>
</dbReference>
<dbReference type="InterPro" id="IPR043502">
    <property type="entry name" value="DNA/RNA_pol_sf"/>
</dbReference>
<evidence type="ECO:0000256" key="6">
    <source>
        <dbReference type="ARBA" id="ARBA00022918"/>
    </source>
</evidence>
<comment type="catalytic activity">
    <reaction evidence="9">
        <text>DNA(n) + a 2'-deoxyribonucleoside 5'-triphosphate = DNA(n+1) + diphosphate</text>
        <dbReference type="Rhea" id="RHEA:22508"/>
        <dbReference type="Rhea" id="RHEA-COMP:17339"/>
        <dbReference type="Rhea" id="RHEA-COMP:17340"/>
        <dbReference type="ChEBI" id="CHEBI:33019"/>
        <dbReference type="ChEBI" id="CHEBI:61560"/>
        <dbReference type="ChEBI" id="CHEBI:173112"/>
        <dbReference type="EC" id="2.7.7.49"/>
    </reaction>
</comment>
<dbReference type="GO" id="GO:0003723">
    <property type="term" value="F:RNA binding"/>
    <property type="evidence" value="ECO:0007669"/>
    <property type="project" value="InterPro"/>
</dbReference>
<evidence type="ECO:0000256" key="3">
    <source>
        <dbReference type="ARBA" id="ARBA00022695"/>
    </source>
</evidence>
<dbReference type="EMBL" id="CP071796">
    <property type="protein sequence ID" value="QTD44660.1"/>
    <property type="molecule type" value="Genomic_DNA"/>
</dbReference>
<dbReference type="AlphaFoldDB" id="A0A975CDZ9"/>
<evidence type="ECO:0000256" key="5">
    <source>
        <dbReference type="ARBA" id="ARBA00022842"/>
    </source>
</evidence>
<reference evidence="11" key="1">
    <citation type="submission" date="2021-03" db="EMBL/GenBank/DDBJ databases">
        <title>Ottowia sp. 27C isolated from the cloaca of a Giant Asian pond turtle (Heosemys grandis).</title>
        <authorList>
            <person name="Spergser J."/>
            <person name="Busse H.-J."/>
        </authorList>
    </citation>
    <scope>NUCLEOTIDE SEQUENCE</scope>
    <source>
        <strain evidence="11">27C</strain>
    </source>
</reference>
<keyword evidence="6 11" id="KW-0695">RNA-directed DNA polymerase</keyword>
<evidence type="ECO:0000256" key="4">
    <source>
        <dbReference type="ARBA" id="ARBA00022723"/>
    </source>
</evidence>
<dbReference type="InterPro" id="IPR000477">
    <property type="entry name" value="RT_dom"/>
</dbReference>
<evidence type="ECO:0000256" key="2">
    <source>
        <dbReference type="ARBA" id="ARBA00022679"/>
    </source>
</evidence>
<protein>
    <recommendedName>
        <fullName evidence="1">RNA-directed DNA polymerase</fullName>
        <ecNumber evidence="1">2.7.7.49</ecNumber>
    </recommendedName>
</protein>
<evidence type="ECO:0000313" key="11">
    <source>
        <dbReference type="EMBL" id="QTD44660.1"/>
    </source>
</evidence>
<evidence type="ECO:0000256" key="7">
    <source>
        <dbReference type="ARBA" id="ARBA00023118"/>
    </source>
</evidence>
<evidence type="ECO:0000256" key="1">
    <source>
        <dbReference type="ARBA" id="ARBA00012493"/>
    </source>
</evidence>
<organism evidence="11 12">
    <name type="scientific">Ottowia testudinis</name>
    <dbReference type="NCBI Taxonomy" id="2816950"/>
    <lineage>
        <taxon>Bacteria</taxon>
        <taxon>Pseudomonadati</taxon>
        <taxon>Pseudomonadota</taxon>
        <taxon>Betaproteobacteria</taxon>
        <taxon>Burkholderiales</taxon>
        <taxon>Comamonadaceae</taxon>
        <taxon>Ottowia</taxon>
    </lineage>
</organism>
<keyword evidence="3" id="KW-0548">Nucleotidyltransferase</keyword>
<dbReference type="GO" id="GO:0051607">
    <property type="term" value="P:defense response to virus"/>
    <property type="evidence" value="ECO:0007669"/>
    <property type="project" value="UniProtKB-KW"/>
</dbReference>
<evidence type="ECO:0000313" key="12">
    <source>
        <dbReference type="Proteomes" id="UP000663903"/>
    </source>
</evidence>
<evidence type="ECO:0000259" key="10">
    <source>
        <dbReference type="PROSITE" id="PS50878"/>
    </source>
</evidence>
<dbReference type="InterPro" id="IPR000123">
    <property type="entry name" value="Reverse_transcriptase_msDNA"/>
</dbReference>
<gene>
    <name evidence="11" type="ORF">J1M35_16445</name>
</gene>
<dbReference type="RefSeq" id="WP_208008224.1">
    <property type="nucleotide sequence ID" value="NZ_CP071796.1"/>
</dbReference>
<proteinExistence type="inferred from homology"/>
<accession>A0A975CDZ9</accession>
<keyword evidence="12" id="KW-1185">Reference proteome</keyword>
<dbReference type="GO" id="GO:0003964">
    <property type="term" value="F:RNA-directed DNA polymerase activity"/>
    <property type="evidence" value="ECO:0007669"/>
    <property type="project" value="UniProtKB-KW"/>
</dbReference>
<keyword evidence="7" id="KW-0051">Antiviral defense</keyword>
<dbReference type="EC" id="2.7.7.49" evidence="1"/>
<dbReference type="Pfam" id="PF00078">
    <property type="entry name" value="RVT_1"/>
    <property type="match status" value="1"/>
</dbReference>